<feature type="transmembrane region" description="Helical" evidence="1">
    <location>
        <begin position="66"/>
        <end position="86"/>
    </location>
</feature>
<name>A0A0C2GPY3_9BILA</name>
<feature type="transmembrane region" description="Helical" evidence="1">
    <location>
        <begin position="26"/>
        <end position="46"/>
    </location>
</feature>
<keyword evidence="1" id="KW-1133">Transmembrane helix</keyword>
<sequence>MKNPCSLNKFIILVAERTMSKQMNRALVVSLLLLAVVMTVTTQYYYPYYPYTGYWYGSSYPYYGYRRNPFAGALTGALVGGALGALSG</sequence>
<protein>
    <submittedName>
        <fullName evidence="2">Uncharacterized protein</fullName>
    </submittedName>
</protein>
<keyword evidence="3" id="KW-1185">Reference proteome</keyword>
<keyword evidence="1" id="KW-0812">Transmembrane</keyword>
<accession>A0A0C2GPY3</accession>
<dbReference type="AlphaFoldDB" id="A0A0C2GPY3"/>
<evidence type="ECO:0000313" key="2">
    <source>
        <dbReference type="EMBL" id="KIH59031.1"/>
    </source>
</evidence>
<keyword evidence="1" id="KW-0472">Membrane</keyword>
<organism evidence="2 3">
    <name type="scientific">Ancylostoma duodenale</name>
    <dbReference type="NCBI Taxonomy" id="51022"/>
    <lineage>
        <taxon>Eukaryota</taxon>
        <taxon>Metazoa</taxon>
        <taxon>Ecdysozoa</taxon>
        <taxon>Nematoda</taxon>
        <taxon>Chromadorea</taxon>
        <taxon>Rhabditida</taxon>
        <taxon>Rhabditina</taxon>
        <taxon>Rhabditomorpha</taxon>
        <taxon>Strongyloidea</taxon>
        <taxon>Ancylostomatidae</taxon>
        <taxon>Ancylostomatinae</taxon>
        <taxon>Ancylostoma</taxon>
    </lineage>
</organism>
<dbReference type="EMBL" id="KN732420">
    <property type="protein sequence ID" value="KIH59031.1"/>
    <property type="molecule type" value="Genomic_DNA"/>
</dbReference>
<proteinExistence type="predicted"/>
<gene>
    <name evidence="2" type="ORF">ANCDUO_10752</name>
</gene>
<reference evidence="2 3" key="1">
    <citation type="submission" date="2013-12" db="EMBL/GenBank/DDBJ databases">
        <title>Draft genome of the parsitic nematode Ancylostoma duodenale.</title>
        <authorList>
            <person name="Mitreva M."/>
        </authorList>
    </citation>
    <scope>NUCLEOTIDE SEQUENCE [LARGE SCALE GENOMIC DNA]</scope>
    <source>
        <strain evidence="2 3">Zhejiang</strain>
    </source>
</reference>
<dbReference type="Proteomes" id="UP000054047">
    <property type="component" value="Unassembled WGS sequence"/>
</dbReference>
<evidence type="ECO:0000313" key="3">
    <source>
        <dbReference type="Proteomes" id="UP000054047"/>
    </source>
</evidence>
<evidence type="ECO:0000256" key="1">
    <source>
        <dbReference type="SAM" id="Phobius"/>
    </source>
</evidence>